<feature type="region of interest" description="Disordered" evidence="3">
    <location>
        <begin position="767"/>
        <end position="792"/>
    </location>
</feature>
<keyword evidence="1 2" id="KW-0728">SH3 domain</keyword>
<dbReference type="PANTHER" id="PTHR12752:SF9">
    <property type="entry name" value="KRAMER, ISOFORM I"/>
    <property type="match status" value="1"/>
</dbReference>
<organism evidence="7 8">
    <name type="scientific">Capsaspora owczarzaki (strain ATCC 30864)</name>
    <dbReference type="NCBI Taxonomy" id="595528"/>
    <lineage>
        <taxon>Eukaryota</taxon>
        <taxon>Filasterea</taxon>
        <taxon>Capsaspora</taxon>
    </lineage>
</organism>
<evidence type="ECO:0000256" key="3">
    <source>
        <dbReference type="SAM" id="MobiDB-lite"/>
    </source>
</evidence>
<evidence type="ECO:0000313" key="8">
    <source>
        <dbReference type="Proteomes" id="UP000008743"/>
    </source>
</evidence>
<sequence length="1119" mass="118117">MSASSKRVAEWTDAEVGQWLEAEGFGEYVAIFADNNVDGEVLVSLQQDHLKDLGVTSLGKRLKLVKSLRALVDHQPPPAVAVVPVVVVPAVATPQSARDSTISGHFDDTDDDARVEPKYDILRRRRKSEDNLASELAGEGVASPTASHTITADNDATYSVVVRRPSMNSNGDHHNAAAPSDDNDGDLAAAAAAMMLGSSEQDHDLADAETSHTVDIMRQSHTGTLGRATKVANASLRGASAASSRVNIVNVFVKRVSDTTGLPKVSGETAIPEIQTAADILDDEARAALTTLSELAEQAEAAELEEERFDPLPETLSFSSASSVATSRSVASDAVGAPSTAAANAAATSTAAHTPATTAVSTAHASSAASRALKFGRSLFSDSATPTSPPSASEAESTLFHQKLEVLLERSQNALQVCRKKAAGNPRLTLQLMRMDPALESALHASSLQVSASSSSTTSTLPPSASAGSASAAPSHRKTDDDEDDDDDDEPAPSAAHTQASNGADGLHTRSAASAAAAALQASERDAAFVAATHLAESVDLAGGIVVTALCSYDAQDESELPFEKGDVLYVLPNFPNEPLRSQQAWWRCRKIPGISSMGPRDQGFVPACLVNSNQSAVQRIQGLYGQKVYTETAREEVTVNKKGKLQHDVPAASHIHPTFCGYLSKLGGSGLRKNWRRRWFVLTNCCLFYYKSPEDQFALGKIAMPGYTVAYAADRRHSFRAEYGAGRRTYHFQADSREEMQLWMYAMGLATLLDDLPDQTKELLSERRKQRAASVAPENAEHAETTGRSAASKIAKFVRKPAFGKSSSPASSFNAEDESRQIMELLGDAVPVSLKEGSLHVGRAHSGSVLSAHSLDRHGSMTSDAHSDASIPSSPTAHDEDRSQHWSPLSSSPPDATAGSARSDDAAPPAKPPRSSHPRPIPQSSLTSTSPGSSSPPTGSIASSSSFARPSGSPRKPPPPLRGRDEISNLLDSIDSSVERRDPLGPPAAHQRHSSSASHSSRTPSGSGSFTSTTGGGPPPVSVARLFLGNLPENRPASPETSHSPHSSTGLRSPRACISPAPHEDSEHESDSTTYAEVRALQKPSRAAPLNSGPSTRPSLASIASEREVLYAAVDQQF</sequence>
<keyword evidence="8" id="KW-1185">Reference proteome</keyword>
<feature type="compositionally biased region" description="Polar residues" evidence="3">
    <location>
        <begin position="861"/>
        <end position="877"/>
    </location>
</feature>
<dbReference type="SMART" id="SM00233">
    <property type="entry name" value="PH"/>
    <property type="match status" value="1"/>
</dbReference>
<dbReference type="AlphaFoldDB" id="A0A0D2WRD9"/>
<name>A0A0D2WRD9_CAPO3</name>
<dbReference type="PROSITE" id="PS50002">
    <property type="entry name" value="SH3"/>
    <property type="match status" value="1"/>
</dbReference>
<proteinExistence type="predicted"/>
<dbReference type="InterPro" id="IPR013761">
    <property type="entry name" value="SAM/pointed_sf"/>
</dbReference>
<dbReference type="Pfam" id="PF00169">
    <property type="entry name" value="PH"/>
    <property type="match status" value="1"/>
</dbReference>
<evidence type="ECO:0000313" key="7">
    <source>
        <dbReference type="EMBL" id="KJE94450.1"/>
    </source>
</evidence>
<feature type="compositionally biased region" description="Low complexity" evidence="3">
    <location>
        <begin position="995"/>
        <end position="1014"/>
    </location>
</feature>
<dbReference type="Gene3D" id="2.30.29.30">
    <property type="entry name" value="Pleckstrin-homology domain (PH domain)/Phosphotyrosine-binding domain (PTB)"/>
    <property type="match status" value="1"/>
</dbReference>
<feature type="compositionally biased region" description="Low complexity" evidence="3">
    <location>
        <begin position="1039"/>
        <end position="1050"/>
    </location>
</feature>
<evidence type="ECO:0000256" key="2">
    <source>
        <dbReference type="PROSITE-ProRule" id="PRU00192"/>
    </source>
</evidence>
<dbReference type="SUPFAM" id="SSF50729">
    <property type="entry name" value="PH domain-like"/>
    <property type="match status" value="1"/>
</dbReference>
<dbReference type="PROSITE" id="PS50003">
    <property type="entry name" value="PH_DOMAIN"/>
    <property type="match status" value="1"/>
</dbReference>
<feature type="region of interest" description="Disordered" evidence="3">
    <location>
        <begin position="857"/>
        <end position="1076"/>
    </location>
</feature>
<evidence type="ECO:0000259" key="4">
    <source>
        <dbReference type="PROSITE" id="PS50002"/>
    </source>
</evidence>
<feature type="region of interest" description="Disordered" evidence="3">
    <location>
        <begin position="165"/>
        <end position="185"/>
    </location>
</feature>
<feature type="region of interest" description="Disordered" evidence="3">
    <location>
        <begin position="1085"/>
        <end position="1104"/>
    </location>
</feature>
<dbReference type="SMART" id="SM00454">
    <property type="entry name" value="SAM"/>
    <property type="match status" value="1"/>
</dbReference>
<feature type="compositionally biased region" description="Acidic residues" evidence="3">
    <location>
        <begin position="481"/>
        <end position="491"/>
    </location>
</feature>
<dbReference type="SUPFAM" id="SSF47769">
    <property type="entry name" value="SAM/Pointed domain"/>
    <property type="match status" value="1"/>
</dbReference>
<dbReference type="eggNOG" id="KOG4375">
    <property type="taxonomic scope" value="Eukaryota"/>
</dbReference>
<feature type="domain" description="PH" evidence="5">
    <location>
        <begin position="657"/>
        <end position="753"/>
    </location>
</feature>
<feature type="domain" description="SAM" evidence="6">
    <location>
        <begin position="11"/>
        <end position="74"/>
    </location>
</feature>
<dbReference type="EMBL" id="KE346367">
    <property type="protein sequence ID" value="KJE94450.1"/>
    <property type="molecule type" value="Genomic_DNA"/>
</dbReference>
<dbReference type="InterPro" id="IPR036028">
    <property type="entry name" value="SH3-like_dom_sf"/>
</dbReference>
<dbReference type="SUPFAM" id="SSF50044">
    <property type="entry name" value="SH3-domain"/>
    <property type="match status" value="1"/>
</dbReference>
<feature type="region of interest" description="Disordered" evidence="3">
    <location>
        <begin position="130"/>
        <end position="150"/>
    </location>
</feature>
<dbReference type="PROSITE" id="PS50105">
    <property type="entry name" value="SAM_DOMAIN"/>
    <property type="match status" value="1"/>
</dbReference>
<dbReference type="InterPro" id="IPR001660">
    <property type="entry name" value="SAM"/>
</dbReference>
<dbReference type="Gene3D" id="1.10.150.50">
    <property type="entry name" value="Transcription Factor, Ets-1"/>
    <property type="match status" value="1"/>
</dbReference>
<dbReference type="InterPro" id="IPR011993">
    <property type="entry name" value="PH-like_dom_sf"/>
</dbReference>
<dbReference type="PANTHER" id="PTHR12752">
    <property type="entry name" value="PHOSPHOINOSITOL 3-PHOSPHATE-BINDING PROTEIN"/>
    <property type="match status" value="1"/>
</dbReference>
<dbReference type="RefSeq" id="XP_004346774.2">
    <property type="nucleotide sequence ID" value="XM_004346724.2"/>
</dbReference>
<evidence type="ECO:0000256" key="1">
    <source>
        <dbReference type="ARBA" id="ARBA00022443"/>
    </source>
</evidence>
<dbReference type="InParanoid" id="A0A0D2WRD9"/>
<dbReference type="Pfam" id="PF07647">
    <property type="entry name" value="SAM_2"/>
    <property type="match status" value="1"/>
</dbReference>
<protein>
    <submittedName>
        <fullName evidence="7">Uncharacterized protein</fullName>
    </submittedName>
</protein>
<reference evidence="8" key="1">
    <citation type="submission" date="2011-02" db="EMBL/GenBank/DDBJ databases">
        <title>The Genome Sequence of Capsaspora owczarzaki ATCC 30864.</title>
        <authorList>
            <person name="Russ C."/>
            <person name="Cuomo C."/>
            <person name="Burger G."/>
            <person name="Gray M.W."/>
            <person name="Holland P.W.H."/>
            <person name="King N."/>
            <person name="Lang F.B.F."/>
            <person name="Roger A.J."/>
            <person name="Ruiz-Trillo I."/>
            <person name="Young S.K."/>
            <person name="Zeng Q."/>
            <person name="Gargeya S."/>
            <person name="Alvarado L."/>
            <person name="Berlin A."/>
            <person name="Chapman S.B."/>
            <person name="Chen Z."/>
            <person name="Freedman E."/>
            <person name="Gellesch M."/>
            <person name="Goldberg J."/>
            <person name="Griggs A."/>
            <person name="Gujja S."/>
            <person name="Heilman E."/>
            <person name="Heiman D."/>
            <person name="Howarth C."/>
            <person name="Mehta T."/>
            <person name="Neiman D."/>
            <person name="Pearson M."/>
            <person name="Roberts A."/>
            <person name="Saif S."/>
            <person name="Shea T."/>
            <person name="Shenoy N."/>
            <person name="Sisk P."/>
            <person name="Stolte C."/>
            <person name="Sykes S."/>
            <person name="White J."/>
            <person name="Yandava C."/>
            <person name="Haas B."/>
            <person name="Nusbaum C."/>
            <person name="Birren B."/>
        </authorList>
    </citation>
    <scope>NUCLEOTIDE SEQUENCE</scope>
    <source>
        <strain evidence="8">ATCC 30864</strain>
    </source>
</reference>
<feature type="compositionally biased region" description="Basic and acidic residues" evidence="3">
    <location>
        <begin position="1063"/>
        <end position="1072"/>
    </location>
</feature>
<gene>
    <name evidence="7" type="ORF">CAOG_005089</name>
</gene>
<dbReference type="Proteomes" id="UP000008743">
    <property type="component" value="Unassembled WGS sequence"/>
</dbReference>
<dbReference type="Pfam" id="PF07653">
    <property type="entry name" value="SH3_2"/>
    <property type="match status" value="1"/>
</dbReference>
<evidence type="ECO:0000259" key="6">
    <source>
        <dbReference type="PROSITE" id="PS50105"/>
    </source>
</evidence>
<dbReference type="SMART" id="SM00326">
    <property type="entry name" value="SH3"/>
    <property type="match status" value="1"/>
</dbReference>
<dbReference type="Gene3D" id="2.30.30.40">
    <property type="entry name" value="SH3 Domains"/>
    <property type="match status" value="1"/>
</dbReference>
<dbReference type="InterPro" id="IPR001849">
    <property type="entry name" value="PH_domain"/>
</dbReference>
<feature type="compositionally biased region" description="Low complexity" evidence="3">
    <location>
        <begin position="453"/>
        <end position="474"/>
    </location>
</feature>
<dbReference type="InterPro" id="IPR001452">
    <property type="entry name" value="SH3_domain"/>
</dbReference>
<evidence type="ECO:0000259" key="5">
    <source>
        <dbReference type="PROSITE" id="PS50003"/>
    </source>
</evidence>
<feature type="compositionally biased region" description="Low complexity" evidence="3">
    <location>
        <begin position="923"/>
        <end position="955"/>
    </location>
</feature>
<accession>A0A0D2WRD9</accession>
<dbReference type="OrthoDB" id="8883818at2759"/>
<feature type="compositionally biased region" description="Polar residues" evidence="3">
    <location>
        <begin position="886"/>
        <end position="895"/>
    </location>
</feature>
<feature type="domain" description="SH3" evidence="4">
    <location>
        <begin position="542"/>
        <end position="616"/>
    </location>
</feature>
<feature type="region of interest" description="Disordered" evidence="3">
    <location>
        <begin position="453"/>
        <end position="506"/>
    </location>
</feature>